<evidence type="ECO:0000256" key="2">
    <source>
        <dbReference type="SAM" id="SignalP"/>
    </source>
</evidence>
<feature type="signal peptide" evidence="2">
    <location>
        <begin position="1"/>
        <end position="30"/>
    </location>
</feature>
<evidence type="ECO:0000313" key="4">
    <source>
        <dbReference type="Proteomes" id="UP000215914"/>
    </source>
</evidence>
<organism evidence="3 4">
    <name type="scientific">Helianthus annuus</name>
    <name type="common">Common sunflower</name>
    <dbReference type="NCBI Taxonomy" id="4232"/>
    <lineage>
        <taxon>Eukaryota</taxon>
        <taxon>Viridiplantae</taxon>
        <taxon>Streptophyta</taxon>
        <taxon>Embryophyta</taxon>
        <taxon>Tracheophyta</taxon>
        <taxon>Spermatophyta</taxon>
        <taxon>Magnoliopsida</taxon>
        <taxon>eudicotyledons</taxon>
        <taxon>Gunneridae</taxon>
        <taxon>Pentapetalae</taxon>
        <taxon>asterids</taxon>
        <taxon>campanulids</taxon>
        <taxon>Asterales</taxon>
        <taxon>Asteraceae</taxon>
        <taxon>Asteroideae</taxon>
        <taxon>Heliantheae alliance</taxon>
        <taxon>Heliantheae</taxon>
        <taxon>Helianthus</taxon>
    </lineage>
</organism>
<dbReference type="AlphaFoldDB" id="A0A9K3HYJ1"/>
<protein>
    <submittedName>
        <fullName evidence="3">Uncharacterized protein</fullName>
    </submittedName>
</protein>
<reference evidence="3" key="2">
    <citation type="submission" date="2020-06" db="EMBL/GenBank/DDBJ databases">
        <title>Helianthus annuus Genome sequencing and assembly Release 2.</title>
        <authorList>
            <person name="Gouzy J."/>
            <person name="Langlade N."/>
            <person name="Munos S."/>
        </authorList>
    </citation>
    <scope>NUCLEOTIDE SEQUENCE</scope>
    <source>
        <tissue evidence="3">Leaves</tissue>
    </source>
</reference>
<feature type="chain" id="PRO_5039927808" evidence="2">
    <location>
        <begin position="31"/>
        <end position="272"/>
    </location>
</feature>
<feature type="compositionally biased region" description="Basic residues" evidence="1">
    <location>
        <begin position="86"/>
        <end position="100"/>
    </location>
</feature>
<keyword evidence="2" id="KW-0732">Signal</keyword>
<evidence type="ECO:0000256" key="1">
    <source>
        <dbReference type="SAM" id="MobiDB-lite"/>
    </source>
</evidence>
<feature type="compositionally biased region" description="Low complexity" evidence="1">
    <location>
        <begin position="140"/>
        <end position="158"/>
    </location>
</feature>
<gene>
    <name evidence="3" type="ORF">HanXRQr2_Chr10g0442511</name>
</gene>
<comment type="caution">
    <text evidence="3">The sequence shown here is derived from an EMBL/GenBank/DDBJ whole genome shotgun (WGS) entry which is preliminary data.</text>
</comment>
<feature type="compositionally biased region" description="Basic and acidic residues" evidence="1">
    <location>
        <begin position="177"/>
        <end position="189"/>
    </location>
</feature>
<name>A0A9K3HYJ1_HELAN</name>
<feature type="compositionally biased region" description="Basic and acidic residues" evidence="1">
    <location>
        <begin position="52"/>
        <end position="72"/>
    </location>
</feature>
<keyword evidence="4" id="KW-1185">Reference proteome</keyword>
<reference evidence="3" key="1">
    <citation type="journal article" date="2017" name="Nature">
        <title>The sunflower genome provides insights into oil metabolism, flowering and Asterid evolution.</title>
        <authorList>
            <person name="Badouin H."/>
            <person name="Gouzy J."/>
            <person name="Grassa C.J."/>
            <person name="Murat F."/>
            <person name="Staton S.E."/>
            <person name="Cottret L."/>
            <person name="Lelandais-Briere C."/>
            <person name="Owens G.L."/>
            <person name="Carrere S."/>
            <person name="Mayjonade B."/>
            <person name="Legrand L."/>
            <person name="Gill N."/>
            <person name="Kane N.C."/>
            <person name="Bowers J.E."/>
            <person name="Hubner S."/>
            <person name="Bellec A."/>
            <person name="Berard A."/>
            <person name="Berges H."/>
            <person name="Blanchet N."/>
            <person name="Boniface M.C."/>
            <person name="Brunel D."/>
            <person name="Catrice O."/>
            <person name="Chaidir N."/>
            <person name="Claudel C."/>
            <person name="Donnadieu C."/>
            <person name="Faraut T."/>
            <person name="Fievet G."/>
            <person name="Helmstetter N."/>
            <person name="King M."/>
            <person name="Knapp S.J."/>
            <person name="Lai Z."/>
            <person name="Le Paslier M.C."/>
            <person name="Lippi Y."/>
            <person name="Lorenzon L."/>
            <person name="Mandel J.R."/>
            <person name="Marage G."/>
            <person name="Marchand G."/>
            <person name="Marquand E."/>
            <person name="Bret-Mestries E."/>
            <person name="Morien E."/>
            <person name="Nambeesan S."/>
            <person name="Nguyen T."/>
            <person name="Pegot-Espagnet P."/>
            <person name="Pouilly N."/>
            <person name="Raftis F."/>
            <person name="Sallet E."/>
            <person name="Schiex T."/>
            <person name="Thomas J."/>
            <person name="Vandecasteele C."/>
            <person name="Vares D."/>
            <person name="Vear F."/>
            <person name="Vautrin S."/>
            <person name="Crespi M."/>
            <person name="Mangin B."/>
            <person name="Burke J.M."/>
            <person name="Salse J."/>
            <person name="Munos S."/>
            <person name="Vincourt P."/>
            <person name="Rieseberg L.H."/>
            <person name="Langlade N.B."/>
        </authorList>
    </citation>
    <scope>NUCLEOTIDE SEQUENCE</scope>
    <source>
        <tissue evidence="3">Leaves</tissue>
    </source>
</reference>
<feature type="region of interest" description="Disordered" evidence="1">
    <location>
        <begin position="31"/>
        <end position="189"/>
    </location>
</feature>
<sequence>MMMTVMMKVVTVITMVVMVELLVLVAQVGSDQSKQPGEDDKSDSDDNPLEPGYERYVDTEGVRQIRRIRTEQDGDYVPSDTESEKARKKQAAIRRKKKSQKSISASQTQPASTQPSEPVHEANVSTDFVLTAEETEAMMSSPKTASEPPPTTTSVETPPVQPPTAQPQHATSSSQSAREKVQQQSAERHGTMFERMSESEKVNFLFSQLQAAAVQIKIKRHTEFMSSNRKMNIAQQLEINSLKEIVGKQHGEIEHLRAENAQLRAADAERET</sequence>
<accession>A0A9K3HYJ1</accession>
<evidence type="ECO:0000313" key="3">
    <source>
        <dbReference type="EMBL" id="KAF5786571.1"/>
    </source>
</evidence>
<dbReference type="Gramene" id="mRNA:HanXRQr2_Chr10g0442511">
    <property type="protein sequence ID" value="CDS:HanXRQr2_Chr10g0442511.1"/>
    <property type="gene ID" value="HanXRQr2_Chr10g0442511"/>
</dbReference>
<proteinExistence type="predicted"/>
<dbReference type="EMBL" id="MNCJ02000325">
    <property type="protein sequence ID" value="KAF5786571.1"/>
    <property type="molecule type" value="Genomic_DNA"/>
</dbReference>
<dbReference type="Proteomes" id="UP000215914">
    <property type="component" value="Unassembled WGS sequence"/>
</dbReference>